<dbReference type="InterPro" id="IPR038078">
    <property type="entry name" value="PhoU-like_sf"/>
</dbReference>
<comment type="subunit">
    <text evidence="2">Homodimer.</text>
</comment>
<organism evidence="4 5">
    <name type="scientific">Actinomyces lilanjuaniae</name>
    <dbReference type="NCBI Taxonomy" id="2321394"/>
    <lineage>
        <taxon>Bacteria</taxon>
        <taxon>Bacillati</taxon>
        <taxon>Actinomycetota</taxon>
        <taxon>Actinomycetes</taxon>
        <taxon>Actinomycetales</taxon>
        <taxon>Actinomycetaceae</taxon>
        <taxon>Actinomyces</taxon>
    </lineage>
</organism>
<evidence type="ECO:0000259" key="3">
    <source>
        <dbReference type="Pfam" id="PF01895"/>
    </source>
</evidence>
<dbReference type="NCBIfam" id="TIGR02135">
    <property type="entry name" value="phoU_full"/>
    <property type="match status" value="1"/>
</dbReference>
<evidence type="ECO:0000256" key="1">
    <source>
        <dbReference type="ARBA" id="ARBA00022592"/>
    </source>
</evidence>
<dbReference type="Gene3D" id="1.20.58.220">
    <property type="entry name" value="Phosphate transport system protein phou homolog 2, domain 2"/>
    <property type="match status" value="1"/>
</dbReference>
<dbReference type="PANTHER" id="PTHR42930:SF3">
    <property type="entry name" value="PHOSPHATE-SPECIFIC TRANSPORT SYSTEM ACCESSORY PROTEIN PHOU"/>
    <property type="match status" value="1"/>
</dbReference>
<comment type="function">
    <text evidence="2">Plays a role in the regulation of phosphate uptake.</text>
</comment>
<sequence length="228" mass="25269">MREIFHQELSQLGADLESMAHQVATAVERAAESLRHGDIIVAEQVIDADERINDLQRDIDDLCVMLLARQQPVAGDLRHVLSALRVAQTLERQGDLARHVAAIARGRYPEPPAPEPVLGLLLQMADLAVRAGRDVARLIETRDLGLAKTIEAGDSKLDALHRRSFQMILDPAHELSRQQVIDAVLLGRFLERFGDHSTSVARRVAYLVSGASLPETHDNEDADALHRR</sequence>
<dbReference type="SUPFAM" id="SSF109755">
    <property type="entry name" value="PhoU-like"/>
    <property type="match status" value="1"/>
</dbReference>
<dbReference type="InterPro" id="IPR028366">
    <property type="entry name" value="PhoU"/>
</dbReference>
<proteinExistence type="inferred from homology"/>
<feature type="domain" description="PhoU" evidence="3">
    <location>
        <begin position="16"/>
        <end position="103"/>
    </location>
</feature>
<dbReference type="PANTHER" id="PTHR42930">
    <property type="entry name" value="PHOSPHATE-SPECIFIC TRANSPORT SYSTEM ACCESSORY PROTEIN PHOU"/>
    <property type="match status" value="1"/>
</dbReference>
<gene>
    <name evidence="4" type="primary">phoU</name>
    <name evidence="4" type="ORF">D5R93_11955</name>
</gene>
<dbReference type="EMBL" id="CP032514">
    <property type="protein sequence ID" value="AYD90536.1"/>
    <property type="molecule type" value="Genomic_DNA"/>
</dbReference>
<evidence type="ECO:0000256" key="2">
    <source>
        <dbReference type="PIRNR" id="PIRNR003107"/>
    </source>
</evidence>
<feature type="domain" description="PhoU" evidence="3">
    <location>
        <begin position="121"/>
        <end position="204"/>
    </location>
</feature>
<dbReference type="PIRSF" id="PIRSF003107">
    <property type="entry name" value="PhoU"/>
    <property type="match status" value="1"/>
</dbReference>
<keyword evidence="2" id="KW-0963">Cytoplasm</keyword>
<keyword evidence="5" id="KW-1185">Reference proteome</keyword>
<keyword evidence="1 2" id="KW-0592">Phosphate transport</keyword>
<dbReference type="Proteomes" id="UP000273001">
    <property type="component" value="Chromosome"/>
</dbReference>
<comment type="subcellular location">
    <subcellularLocation>
        <location evidence="2">Cytoplasm</location>
    </subcellularLocation>
</comment>
<dbReference type="InterPro" id="IPR026022">
    <property type="entry name" value="PhoU_dom"/>
</dbReference>
<protein>
    <recommendedName>
        <fullName evidence="2">Phosphate-specific transport system accessory protein PhoU</fullName>
    </recommendedName>
</protein>
<dbReference type="Pfam" id="PF01895">
    <property type="entry name" value="PhoU"/>
    <property type="match status" value="2"/>
</dbReference>
<evidence type="ECO:0000313" key="4">
    <source>
        <dbReference type="EMBL" id="AYD90536.1"/>
    </source>
</evidence>
<name>A0ABM6Z5H1_9ACTO</name>
<reference evidence="4 5" key="1">
    <citation type="submission" date="2018-09" db="EMBL/GenBank/DDBJ databases">
        <authorList>
            <person name="Li J."/>
        </authorList>
    </citation>
    <scope>NUCLEOTIDE SEQUENCE [LARGE SCALE GENOMIC DNA]</scope>
    <source>
        <strain evidence="4 5">2129</strain>
    </source>
</reference>
<dbReference type="RefSeq" id="WP_119835528.1">
    <property type="nucleotide sequence ID" value="NZ_CP032514.1"/>
</dbReference>
<comment type="similarity">
    <text evidence="2">Belongs to the PhoU family.</text>
</comment>
<accession>A0ABM6Z5H1</accession>
<evidence type="ECO:0000313" key="5">
    <source>
        <dbReference type="Proteomes" id="UP000273001"/>
    </source>
</evidence>
<keyword evidence="2" id="KW-0813">Transport</keyword>